<feature type="transmembrane region" description="Helical" evidence="1">
    <location>
        <begin position="134"/>
        <end position="153"/>
    </location>
</feature>
<reference evidence="2 3" key="1">
    <citation type="submission" date="2016-10" db="EMBL/GenBank/DDBJ databases">
        <authorList>
            <person name="Varghese N."/>
            <person name="Submissions S."/>
        </authorList>
    </citation>
    <scope>NUCLEOTIDE SEQUENCE [LARGE SCALE GENOMIC DNA]</scope>
    <source>
        <strain evidence="2 3">WC1T17</strain>
    </source>
</reference>
<dbReference type="Pfam" id="PF05975">
    <property type="entry name" value="EcsB"/>
    <property type="match status" value="1"/>
</dbReference>
<keyword evidence="1" id="KW-1133">Transmembrane helix</keyword>
<sequence>MLKLYQVRQRAYLKQIFKYLRYVLNDFFVLSLLFAFGGLGLAYSNYLKALKNQPTPSYAPYIMAVILTLVIQFGQLKTLLKPADAVFLLPKEGEIRRYLTRAKRASLVTGVLFTIGCSLVLVPFLLFILKFDRLQVTFICLTAIVLKYFWLSLEEFTLYFEMSKGIKFLFCVVYPFINFLIAALGLGVYALTFSLVGCLLIFIWRQSMGEKQIFLWQQAIGKESSRMMNLYRFFNLFCDVPYVVTSAKRRKYLDFMLPKAHKKRPYYYLFARGLVRSGSFGSLFFRLLVLGGLLLCFLENRYLALLIALIFTYLICFQMGPLKDKYNEIVFTHLYPLTQTDKTRDFAKLMRILMLAVVLLFTICYFAGTRDVKYSLVTGILLLLESYALLKRQSKEK</sequence>
<feature type="transmembrane region" description="Helical" evidence="1">
    <location>
        <begin position="58"/>
        <end position="76"/>
    </location>
</feature>
<evidence type="ECO:0000313" key="2">
    <source>
        <dbReference type="EMBL" id="SEM41235.1"/>
    </source>
</evidence>
<keyword evidence="1" id="KW-0812">Transmembrane</keyword>
<dbReference type="Proteomes" id="UP000182089">
    <property type="component" value="Unassembled WGS sequence"/>
</dbReference>
<evidence type="ECO:0000256" key="1">
    <source>
        <dbReference type="SAM" id="Phobius"/>
    </source>
</evidence>
<dbReference type="InterPro" id="IPR010288">
    <property type="entry name" value="EcsB_ABC"/>
</dbReference>
<name>A0ABY1A9P8_9LACO</name>
<comment type="caution">
    <text evidence="2">The sequence shown here is derived from an EMBL/GenBank/DDBJ whole genome shotgun (WGS) entry which is preliminary data.</text>
</comment>
<feature type="transmembrane region" description="Helical" evidence="1">
    <location>
        <begin position="266"/>
        <end position="289"/>
    </location>
</feature>
<accession>A0ABY1A9P8</accession>
<dbReference type="PIRSF" id="PIRSF037259">
    <property type="entry name" value="EcsB_ABC"/>
    <property type="match status" value="1"/>
</dbReference>
<proteinExistence type="predicted"/>
<feature type="transmembrane region" description="Helical" evidence="1">
    <location>
        <begin position="188"/>
        <end position="204"/>
    </location>
</feature>
<feature type="transmembrane region" description="Helical" evidence="1">
    <location>
        <begin position="349"/>
        <end position="368"/>
    </location>
</feature>
<protein>
    <submittedName>
        <fullName evidence="2">ABC-2 type transport system permease protein</fullName>
    </submittedName>
</protein>
<dbReference type="EMBL" id="FOCC01000002">
    <property type="protein sequence ID" value="SEM41235.1"/>
    <property type="molecule type" value="Genomic_DNA"/>
</dbReference>
<evidence type="ECO:0000313" key="3">
    <source>
        <dbReference type="Proteomes" id="UP000182089"/>
    </source>
</evidence>
<feature type="transmembrane region" description="Helical" evidence="1">
    <location>
        <begin position="301"/>
        <end position="317"/>
    </location>
</feature>
<organism evidence="2 3">
    <name type="scientific">Ligilactobacillus ruminis</name>
    <dbReference type="NCBI Taxonomy" id="1623"/>
    <lineage>
        <taxon>Bacteria</taxon>
        <taxon>Bacillati</taxon>
        <taxon>Bacillota</taxon>
        <taxon>Bacilli</taxon>
        <taxon>Lactobacillales</taxon>
        <taxon>Lactobacillaceae</taxon>
        <taxon>Ligilactobacillus</taxon>
    </lineage>
</organism>
<feature type="transmembrane region" description="Helical" evidence="1">
    <location>
        <begin position="105"/>
        <end position="128"/>
    </location>
</feature>
<keyword evidence="1" id="KW-0472">Membrane</keyword>
<feature type="transmembrane region" description="Helical" evidence="1">
    <location>
        <begin position="20"/>
        <end position="46"/>
    </location>
</feature>
<gene>
    <name evidence="2" type="ORF">SAMN05216431_102127</name>
</gene>